<keyword evidence="2" id="KW-0732">Signal</keyword>
<evidence type="ECO:0000313" key="4">
    <source>
        <dbReference type="Proteomes" id="UP001307849"/>
    </source>
</evidence>
<feature type="chain" id="PRO_5043005187" evidence="2">
    <location>
        <begin position="23"/>
        <end position="376"/>
    </location>
</feature>
<feature type="compositionally biased region" description="Basic and acidic residues" evidence="1">
    <location>
        <begin position="328"/>
        <end position="352"/>
    </location>
</feature>
<dbReference type="EMBL" id="JAVHJM010000004">
    <property type="protein sequence ID" value="KAK6514864.1"/>
    <property type="molecule type" value="Genomic_DNA"/>
</dbReference>
<comment type="caution">
    <text evidence="3">The sequence shown here is derived from an EMBL/GenBank/DDBJ whole genome shotgun (WGS) entry which is preliminary data.</text>
</comment>
<feature type="signal peptide" evidence="2">
    <location>
        <begin position="1"/>
        <end position="22"/>
    </location>
</feature>
<evidence type="ECO:0000313" key="3">
    <source>
        <dbReference type="EMBL" id="KAK6514864.1"/>
    </source>
</evidence>
<dbReference type="Proteomes" id="UP001307849">
    <property type="component" value="Unassembled WGS sequence"/>
</dbReference>
<feature type="compositionally biased region" description="Basic and acidic residues" evidence="1">
    <location>
        <begin position="363"/>
        <end position="376"/>
    </location>
</feature>
<name>A0AAN8NNT4_9PEZI</name>
<accession>A0AAN8NNT4</accession>
<reference evidence="3 4" key="1">
    <citation type="submission" date="2019-10" db="EMBL/GenBank/DDBJ databases">
        <authorList>
            <person name="Palmer J.M."/>
        </authorList>
    </citation>
    <scope>NUCLEOTIDE SEQUENCE [LARGE SCALE GENOMIC DNA]</scope>
    <source>
        <strain evidence="3 4">TWF506</strain>
    </source>
</reference>
<evidence type="ECO:0000256" key="2">
    <source>
        <dbReference type="SAM" id="SignalP"/>
    </source>
</evidence>
<sequence length="376" mass="40802">MVPPTIISTVLIGVLGISQIAASSPLIPSPEASSTSTSCPPDSRVKCLLEKTRTQDAEIGATYPATSSTDYSKSPALETLNSVSKAKKDIATTSKKPPQPEATVTSFQITPNTRSPASQSSHLNGEEISGKRAILGDFLLVTTIIVCKSSGDIIEMSVEDYELRDNWLHHDNPVIDELDYRHWSLEIDMLQEVWVPGRAEPRRQLLNAISESVAGCKSCNCERGEDGEPTGKLVGTGDDGCPQSQADDCNVTYVCGCVDWATTSGQGSKSRRLKGPGLKAQNPQRWRYAGTKEPYYLEGPESRYSGRPYWSYMGGIGAALAAVSTADRSRRAHGYERSGWRDTPKIRKRGDEEFPAGFTLPENKGDPKEDNQGKGG</sequence>
<feature type="region of interest" description="Disordered" evidence="1">
    <location>
        <begin position="88"/>
        <end position="124"/>
    </location>
</feature>
<evidence type="ECO:0000256" key="1">
    <source>
        <dbReference type="SAM" id="MobiDB-lite"/>
    </source>
</evidence>
<dbReference type="AlphaFoldDB" id="A0AAN8NNT4"/>
<organism evidence="3 4">
    <name type="scientific">Arthrobotrys conoides</name>
    <dbReference type="NCBI Taxonomy" id="74498"/>
    <lineage>
        <taxon>Eukaryota</taxon>
        <taxon>Fungi</taxon>
        <taxon>Dikarya</taxon>
        <taxon>Ascomycota</taxon>
        <taxon>Pezizomycotina</taxon>
        <taxon>Orbiliomycetes</taxon>
        <taxon>Orbiliales</taxon>
        <taxon>Orbiliaceae</taxon>
        <taxon>Arthrobotrys</taxon>
    </lineage>
</organism>
<feature type="region of interest" description="Disordered" evidence="1">
    <location>
        <begin position="328"/>
        <end position="376"/>
    </location>
</feature>
<gene>
    <name evidence="3" type="ORF">TWF506_007226</name>
</gene>
<feature type="compositionally biased region" description="Polar residues" evidence="1">
    <location>
        <begin position="91"/>
        <end position="123"/>
    </location>
</feature>
<protein>
    <submittedName>
        <fullName evidence="3">Uncharacterized protein</fullName>
    </submittedName>
</protein>
<keyword evidence="4" id="KW-1185">Reference proteome</keyword>
<proteinExistence type="predicted"/>